<keyword evidence="2" id="KW-0964">Secreted</keyword>
<feature type="domain" description="Transferrin-like" evidence="3">
    <location>
        <begin position="250"/>
        <end position="609"/>
    </location>
</feature>
<dbReference type="SMART" id="SM00094">
    <property type="entry name" value="TR_FER"/>
    <property type="match status" value="2"/>
</dbReference>
<evidence type="ECO:0000256" key="2">
    <source>
        <dbReference type="ARBA" id="ARBA00022525"/>
    </source>
</evidence>
<dbReference type="AlphaFoldDB" id="G7YRH0"/>
<sequence>MPTLIVLSDTTFARFCDALWIVVPLRGFDCLLLGVVYRGPSSPPEDDQFLKRTLAQLFSSDYFTHLLLARSFKAPKASSAPAALTEVVQRSTQSQHAVTPIRYRAGQQPSLLDFVTINIRHFVDQVPLLIDVPLGHSDYCMLTFDLSCYWARNPKPQTWIRNFCRADFSGMRIFLEQVKLGSASVEDLYRNIVQKIHDADAIYNTHGSCARSALQQLSRPQAIPVLKIFRKIPPARPTQFTYVAHASINVRWCVYTVPEIRKCEKLRQSITTIPQLAMMYTLTCIAGQDEFQCMRLIHSREADLINLDAGLAYYGSSLYSLRPIAVENYALDNSPGVRELFYYANVVVPQHLNPVPTNLRGKDICSAGAGTAEGWVMPFGKLFADLRTIPVTQCNSVVRNLIGYLGDSCIPNSLSEVFNPFGDNTQEVCQLCANRGLESWCTTRDRYARNHGALRCLREYTENIESLVKPTAAFVRAREIELASVDGFPMADYKLLCPKIQADGTWTADFNASTTTCHWGQIPARMIMTILTEPNVTEFNNFLTTLVQYFGPSGSHLQTFSLFQSTGYGNPDEPGQTYDLMFSDFTKNIFVPPEEETATYYRWISPNFLDELQKLEQCPLPTMNWCVIDQFEMAKCGRMKSAFAARRIQPDLNCIQADSAIDCMRLIQEGYADMITLEAGDLYAAGKYFDLVPIVAENYGDGPFYHAVAVVKKVNPGLLVSNWRHRFTCHSGVGKATGWIVPINLVLDTRQVIVLNGHLLYAFAELISRACIPGILNAPFDRTGKNNLNLCERCTGGNKDLCRRDHQELYYGDAGAFRCMTEGGDIAFTRHTTVHMNTAGRNPDYWARNLREDDYELLCADGRRANVDQWATCNLARIPSSVVVTASYKSENERTNMWRLLQYGQEYYSADKNPIFQMFDSGFGQTDLIFSDDTESLSLIPWENQTYARWLGQRFLQLVENLEVTANLYEAGLYSAKGRLQISRLAILTATIFGILTFV</sequence>
<proteinExistence type="predicted"/>
<dbReference type="GO" id="GO:0005615">
    <property type="term" value="C:extracellular space"/>
    <property type="evidence" value="ECO:0007669"/>
    <property type="project" value="TreeGrafter"/>
</dbReference>
<dbReference type="Gene3D" id="3.40.190.10">
    <property type="entry name" value="Periplasmic binding protein-like II"/>
    <property type="match status" value="4"/>
</dbReference>
<dbReference type="Pfam" id="PF00405">
    <property type="entry name" value="Transferrin"/>
    <property type="match status" value="2"/>
</dbReference>
<evidence type="ECO:0000259" key="3">
    <source>
        <dbReference type="PROSITE" id="PS51408"/>
    </source>
</evidence>
<dbReference type="EMBL" id="DF144035">
    <property type="protein sequence ID" value="GAA55550.1"/>
    <property type="molecule type" value="Genomic_DNA"/>
</dbReference>
<evidence type="ECO:0000256" key="1">
    <source>
        <dbReference type="ARBA" id="ARBA00004613"/>
    </source>
</evidence>
<dbReference type="FunFam" id="3.40.190.10:FF:000095">
    <property type="entry name" value="Lactotransferrin"/>
    <property type="match status" value="1"/>
</dbReference>
<dbReference type="PANTHER" id="PTHR11485:SF29">
    <property type="entry name" value="TRANSFERRIN 2"/>
    <property type="match status" value="1"/>
</dbReference>
<dbReference type="GO" id="GO:0055037">
    <property type="term" value="C:recycling endosome"/>
    <property type="evidence" value="ECO:0007669"/>
    <property type="project" value="TreeGrafter"/>
</dbReference>
<evidence type="ECO:0000313" key="5">
    <source>
        <dbReference type="Proteomes" id="UP000008909"/>
    </source>
</evidence>
<keyword evidence="5" id="KW-1185">Reference proteome</keyword>
<gene>
    <name evidence="4" type="ORF">CLF_108285</name>
</gene>
<evidence type="ECO:0000313" key="4">
    <source>
        <dbReference type="EMBL" id="GAA55550.1"/>
    </source>
</evidence>
<feature type="domain" description="Transferrin-like" evidence="3">
    <location>
        <begin position="623"/>
        <end position="964"/>
    </location>
</feature>
<dbReference type="SUPFAM" id="SSF53850">
    <property type="entry name" value="Periplasmic binding protein-like II"/>
    <property type="match status" value="2"/>
</dbReference>
<dbReference type="InterPro" id="IPR001156">
    <property type="entry name" value="Transferrin-like_dom"/>
</dbReference>
<dbReference type="GO" id="GO:0005886">
    <property type="term" value="C:plasma membrane"/>
    <property type="evidence" value="ECO:0007669"/>
    <property type="project" value="TreeGrafter"/>
</dbReference>
<accession>G7YRH0</accession>
<reference evidence="4" key="1">
    <citation type="journal article" date="2011" name="Genome Biol.">
        <title>The draft genome of the carcinogenic human liver fluke Clonorchis sinensis.</title>
        <authorList>
            <person name="Wang X."/>
            <person name="Chen W."/>
            <person name="Huang Y."/>
            <person name="Sun J."/>
            <person name="Men J."/>
            <person name="Liu H."/>
            <person name="Luo F."/>
            <person name="Guo L."/>
            <person name="Lv X."/>
            <person name="Deng C."/>
            <person name="Zhou C."/>
            <person name="Fan Y."/>
            <person name="Li X."/>
            <person name="Huang L."/>
            <person name="Hu Y."/>
            <person name="Liang C."/>
            <person name="Hu X."/>
            <person name="Xu J."/>
            <person name="Yu X."/>
        </authorList>
    </citation>
    <scope>NUCLEOTIDE SEQUENCE [LARGE SCALE GENOMIC DNA]</scope>
    <source>
        <strain evidence="4">Henan</strain>
    </source>
</reference>
<dbReference type="GO" id="GO:0005769">
    <property type="term" value="C:early endosome"/>
    <property type="evidence" value="ECO:0007669"/>
    <property type="project" value="TreeGrafter"/>
</dbReference>
<comment type="subcellular location">
    <subcellularLocation>
        <location evidence="1">Secreted</location>
    </subcellularLocation>
</comment>
<dbReference type="GO" id="GO:0006826">
    <property type="term" value="P:iron ion transport"/>
    <property type="evidence" value="ECO:0007669"/>
    <property type="project" value="TreeGrafter"/>
</dbReference>
<dbReference type="PANTHER" id="PTHR11485">
    <property type="entry name" value="TRANSFERRIN"/>
    <property type="match status" value="1"/>
</dbReference>
<reference key="2">
    <citation type="submission" date="2011-10" db="EMBL/GenBank/DDBJ databases">
        <title>The genome and transcriptome sequence of Clonorchis sinensis provide insights into the carcinogenic liver fluke.</title>
        <authorList>
            <person name="Wang X."/>
            <person name="Huang Y."/>
            <person name="Chen W."/>
            <person name="Liu H."/>
            <person name="Guo L."/>
            <person name="Chen Y."/>
            <person name="Luo F."/>
            <person name="Zhou W."/>
            <person name="Sun J."/>
            <person name="Mao Q."/>
            <person name="Liang P."/>
            <person name="Zhou C."/>
            <person name="Tian Y."/>
            <person name="Men J."/>
            <person name="Lv X."/>
            <person name="Huang L."/>
            <person name="Zhou J."/>
            <person name="Hu Y."/>
            <person name="Li R."/>
            <person name="Zhang F."/>
            <person name="Lei H."/>
            <person name="Li X."/>
            <person name="Hu X."/>
            <person name="Liang C."/>
            <person name="Xu J."/>
            <person name="Wu Z."/>
            <person name="Yu X."/>
        </authorList>
    </citation>
    <scope>NUCLEOTIDE SEQUENCE</scope>
    <source>
        <strain>Henan</strain>
    </source>
</reference>
<dbReference type="Proteomes" id="UP000008909">
    <property type="component" value="Unassembled WGS sequence"/>
</dbReference>
<protein>
    <submittedName>
        <fullName evidence="4">Melanotransferrin</fullName>
    </submittedName>
</protein>
<dbReference type="PROSITE" id="PS51408">
    <property type="entry name" value="TRANSFERRIN_LIKE_4"/>
    <property type="match status" value="2"/>
</dbReference>
<name>G7YRH0_CLOSI</name>
<dbReference type="CDD" id="cd13529">
    <property type="entry name" value="PBP2_transferrin"/>
    <property type="match status" value="2"/>
</dbReference>
<organism evidence="4 5">
    <name type="scientific">Clonorchis sinensis</name>
    <name type="common">Chinese liver fluke</name>
    <dbReference type="NCBI Taxonomy" id="79923"/>
    <lineage>
        <taxon>Eukaryota</taxon>
        <taxon>Metazoa</taxon>
        <taxon>Spiralia</taxon>
        <taxon>Lophotrochozoa</taxon>
        <taxon>Platyhelminthes</taxon>
        <taxon>Trematoda</taxon>
        <taxon>Digenea</taxon>
        <taxon>Opisthorchiida</taxon>
        <taxon>Opisthorchiata</taxon>
        <taxon>Opisthorchiidae</taxon>
        <taxon>Clonorchis</taxon>
    </lineage>
</organism>
<dbReference type="PRINTS" id="PR00422">
    <property type="entry name" value="TRANSFERRIN"/>
</dbReference>